<dbReference type="Proteomes" id="UP000319865">
    <property type="component" value="Unassembled WGS sequence"/>
</dbReference>
<name>A0A543PDI4_9ACTN</name>
<feature type="region of interest" description="Disordered" evidence="1">
    <location>
        <begin position="1"/>
        <end position="26"/>
    </location>
</feature>
<evidence type="ECO:0000313" key="2">
    <source>
        <dbReference type="EMBL" id="TQN42110.1"/>
    </source>
</evidence>
<dbReference type="SUPFAM" id="SSF54427">
    <property type="entry name" value="NTF2-like"/>
    <property type="match status" value="1"/>
</dbReference>
<protein>
    <submittedName>
        <fullName evidence="2">Ketosteroid isomerase-like protein</fullName>
    </submittedName>
</protein>
<dbReference type="EMBL" id="VFQE01000001">
    <property type="protein sequence ID" value="TQN42110.1"/>
    <property type="molecule type" value="Genomic_DNA"/>
</dbReference>
<dbReference type="RefSeq" id="WP_246063386.1">
    <property type="nucleotide sequence ID" value="NZ_VFQE01000001.1"/>
</dbReference>
<keyword evidence="3" id="KW-1185">Reference proteome</keyword>
<reference evidence="2 3" key="1">
    <citation type="submission" date="2019-06" db="EMBL/GenBank/DDBJ databases">
        <title>Sequencing the genomes of 1000 actinobacteria strains.</title>
        <authorList>
            <person name="Klenk H.-P."/>
        </authorList>
    </citation>
    <scope>NUCLEOTIDE SEQUENCE [LARGE SCALE GENOMIC DNA]</scope>
    <source>
        <strain evidence="2 3">DSM 46837</strain>
    </source>
</reference>
<comment type="caution">
    <text evidence="2">The sequence shown here is derived from an EMBL/GenBank/DDBJ whole genome shotgun (WGS) entry which is preliminary data.</text>
</comment>
<dbReference type="InterPro" id="IPR032710">
    <property type="entry name" value="NTF2-like_dom_sf"/>
</dbReference>
<gene>
    <name evidence="2" type="ORF">FHU33_1503</name>
</gene>
<keyword evidence="2" id="KW-0413">Isomerase</keyword>
<proteinExistence type="predicted"/>
<dbReference type="AlphaFoldDB" id="A0A543PDI4"/>
<dbReference type="GO" id="GO:0016853">
    <property type="term" value="F:isomerase activity"/>
    <property type="evidence" value="ECO:0007669"/>
    <property type="project" value="UniProtKB-KW"/>
</dbReference>
<organism evidence="2 3">
    <name type="scientific">Blastococcus colisei</name>
    <dbReference type="NCBI Taxonomy" id="1564162"/>
    <lineage>
        <taxon>Bacteria</taxon>
        <taxon>Bacillati</taxon>
        <taxon>Actinomycetota</taxon>
        <taxon>Actinomycetes</taxon>
        <taxon>Geodermatophilales</taxon>
        <taxon>Geodermatophilaceae</taxon>
        <taxon>Blastococcus</taxon>
    </lineage>
</organism>
<dbReference type="Gene3D" id="3.10.450.50">
    <property type="match status" value="2"/>
</dbReference>
<sequence>MTSACVDRAASPSRRRSAPLQGGAKSRSDIDALNATFINGMETGDAALIASVYAPDAEVMPPGSPVVTGAVLKTVSLEEREDLAVEEGQYEMRVGADVVDAGKYVVVHRKLPDGGWSMGLDIWNSDSPPQQS</sequence>
<evidence type="ECO:0000313" key="3">
    <source>
        <dbReference type="Proteomes" id="UP000319865"/>
    </source>
</evidence>
<evidence type="ECO:0000256" key="1">
    <source>
        <dbReference type="SAM" id="MobiDB-lite"/>
    </source>
</evidence>
<accession>A0A543PDI4</accession>